<evidence type="ECO:0000313" key="2">
    <source>
        <dbReference type="EMBL" id="MFC5721135.1"/>
    </source>
</evidence>
<dbReference type="InterPro" id="IPR045006">
    <property type="entry name" value="CHLI-like"/>
</dbReference>
<reference evidence="3" key="1">
    <citation type="journal article" date="2019" name="Int. J. Syst. Evol. Microbiol.">
        <title>The Global Catalogue of Microorganisms (GCM) 10K type strain sequencing project: providing services to taxonomists for standard genome sequencing and annotation.</title>
        <authorList>
            <consortium name="The Broad Institute Genomics Platform"/>
            <consortium name="The Broad Institute Genome Sequencing Center for Infectious Disease"/>
            <person name="Wu L."/>
            <person name="Ma J."/>
        </authorList>
    </citation>
    <scope>NUCLEOTIDE SEQUENCE [LARGE SCALE GENOMIC DNA]</scope>
    <source>
        <strain evidence="3">CGMCC 4.7304</strain>
    </source>
</reference>
<sequence length="538" mass="56154">MGFARTCSVALVGVEGVVVEVQADLEPGVAAFTLVGLPDKSLVESRDRVRAAMVNSGAEWPQKKLTVGLSPASVPKAGSGFDLAVACAVLGAAERLDPRAMAELVLIGELGLDGRVRPVRGVLPAVLAAADAGYRQVVVPERTAAEAALVPGVSVLGVRSLRQLIAVLADEPVPEEEEPPREGQPDPMLAGLSVPGAGLGTGVLCREGATARPLDMAEVAGQGTARRALEVAAAGGHHLYLSGPPGAGKTMLAERLPGLLPPLTQQEALEVTAVHSVAGVLPPGKPLVDTPPYCAPHHSATMASLIGGGTGLPRPGAVSLAHKGVLFLDEAPEFGSRALEALRQPLESGHVVVARSAGMMRMPARFLLLLAANPCPCGRHSELVEGCECTPMAIRRYQARLSGPLLDRVDLRVRVEAVSRAELSGRDGPAESTGTIAARVREARERAAARYGATPWRVNSEVPGHELRTRWHPAPDALREAERDLEYGLLTARGLDRVLRVAWTVADLSGRDRPEAGDVAQALELRTGVPRGQPVGSG</sequence>
<dbReference type="Pfam" id="PF13335">
    <property type="entry name" value="Mg_chelatase_C"/>
    <property type="match status" value="1"/>
</dbReference>
<proteinExistence type="predicted"/>
<dbReference type="SUPFAM" id="SSF54211">
    <property type="entry name" value="Ribosomal protein S5 domain 2-like"/>
    <property type="match status" value="1"/>
</dbReference>
<dbReference type="InterPro" id="IPR000523">
    <property type="entry name" value="Mg_chelatse_chII-like_cat_dom"/>
</dbReference>
<dbReference type="InterPro" id="IPR020568">
    <property type="entry name" value="Ribosomal_Su5_D2-typ_SF"/>
</dbReference>
<name>A0ABW0Z3G3_9ACTN</name>
<organism evidence="2 3">
    <name type="scientific">Streptomyces gamaensis</name>
    <dbReference type="NCBI Taxonomy" id="1763542"/>
    <lineage>
        <taxon>Bacteria</taxon>
        <taxon>Bacillati</taxon>
        <taxon>Actinomycetota</taxon>
        <taxon>Actinomycetes</taxon>
        <taxon>Kitasatosporales</taxon>
        <taxon>Streptomycetaceae</taxon>
        <taxon>Streptomyces</taxon>
    </lineage>
</organism>
<dbReference type="EMBL" id="JBHSPB010000007">
    <property type="protein sequence ID" value="MFC5721135.1"/>
    <property type="molecule type" value="Genomic_DNA"/>
</dbReference>
<keyword evidence="3" id="KW-1185">Reference proteome</keyword>
<evidence type="ECO:0000313" key="3">
    <source>
        <dbReference type="Proteomes" id="UP001596083"/>
    </source>
</evidence>
<accession>A0ABW0Z3G3</accession>
<evidence type="ECO:0000259" key="1">
    <source>
        <dbReference type="SMART" id="SM00382"/>
    </source>
</evidence>
<dbReference type="Gene3D" id="3.30.230.10">
    <property type="match status" value="1"/>
</dbReference>
<dbReference type="InterPro" id="IPR027417">
    <property type="entry name" value="P-loop_NTPase"/>
</dbReference>
<protein>
    <submittedName>
        <fullName evidence="2">YifB family Mg chelatase-like AAA ATPase</fullName>
    </submittedName>
</protein>
<dbReference type="PANTHER" id="PTHR32039:SF7">
    <property type="entry name" value="COMPETENCE PROTEIN COMM"/>
    <property type="match status" value="1"/>
</dbReference>
<dbReference type="SMART" id="SM00382">
    <property type="entry name" value="AAA"/>
    <property type="match status" value="1"/>
</dbReference>
<dbReference type="Gene3D" id="3.40.50.300">
    <property type="entry name" value="P-loop containing nucleotide triphosphate hydrolases"/>
    <property type="match status" value="1"/>
</dbReference>
<dbReference type="PANTHER" id="PTHR32039">
    <property type="entry name" value="MAGNESIUM-CHELATASE SUBUNIT CHLI"/>
    <property type="match status" value="1"/>
</dbReference>
<dbReference type="RefSeq" id="WP_390316371.1">
    <property type="nucleotide sequence ID" value="NZ_JBHSPB010000007.1"/>
</dbReference>
<comment type="caution">
    <text evidence="2">The sequence shown here is derived from an EMBL/GenBank/DDBJ whole genome shotgun (WGS) entry which is preliminary data.</text>
</comment>
<dbReference type="Proteomes" id="UP001596083">
    <property type="component" value="Unassembled WGS sequence"/>
</dbReference>
<dbReference type="InterPro" id="IPR003593">
    <property type="entry name" value="AAA+_ATPase"/>
</dbReference>
<dbReference type="Pfam" id="PF13541">
    <property type="entry name" value="ChlI"/>
    <property type="match status" value="1"/>
</dbReference>
<gene>
    <name evidence="2" type="ORF">ACFP1Z_13245</name>
</gene>
<dbReference type="InterPro" id="IPR014721">
    <property type="entry name" value="Ribsml_uS5_D2-typ_fold_subgr"/>
</dbReference>
<dbReference type="InterPro" id="IPR025158">
    <property type="entry name" value="Mg_chelat-rel_C"/>
</dbReference>
<dbReference type="SUPFAM" id="SSF52540">
    <property type="entry name" value="P-loop containing nucleoside triphosphate hydrolases"/>
    <property type="match status" value="1"/>
</dbReference>
<feature type="domain" description="AAA+ ATPase" evidence="1">
    <location>
        <begin position="235"/>
        <end position="419"/>
    </location>
</feature>
<dbReference type="Pfam" id="PF01078">
    <property type="entry name" value="Mg_chelatase"/>
    <property type="match status" value="1"/>
</dbReference>